<dbReference type="RefSeq" id="WP_263047570.1">
    <property type="nucleotide sequence ID" value="NZ_CP106738.1"/>
</dbReference>
<accession>A0ABY6DC49</accession>
<evidence type="ECO:0000313" key="3">
    <source>
        <dbReference type="Proteomes" id="UP001064087"/>
    </source>
</evidence>
<keyword evidence="2" id="KW-0808">Transferase</keyword>
<dbReference type="Proteomes" id="UP001064087">
    <property type="component" value="Chromosome"/>
</dbReference>
<dbReference type="PANTHER" id="PTHR36973">
    <property type="entry name" value="SLL1456 PROTEIN-RELATED"/>
    <property type="match status" value="1"/>
</dbReference>
<protein>
    <submittedName>
        <fullName evidence="2">FkbM family methyltransferase</fullName>
    </submittedName>
</protein>
<evidence type="ECO:0000313" key="2">
    <source>
        <dbReference type="EMBL" id="UXX82758.1"/>
    </source>
</evidence>
<dbReference type="EMBL" id="CP106738">
    <property type="protein sequence ID" value="UXX82758.1"/>
    <property type="molecule type" value="Genomic_DNA"/>
</dbReference>
<evidence type="ECO:0000259" key="1">
    <source>
        <dbReference type="Pfam" id="PF05050"/>
    </source>
</evidence>
<proteinExistence type="predicted"/>
<dbReference type="InterPro" id="IPR029063">
    <property type="entry name" value="SAM-dependent_MTases_sf"/>
</dbReference>
<dbReference type="Pfam" id="PF05050">
    <property type="entry name" value="Methyltransf_21"/>
    <property type="match status" value="1"/>
</dbReference>
<dbReference type="GO" id="GO:0008168">
    <property type="term" value="F:methyltransferase activity"/>
    <property type="evidence" value="ECO:0007669"/>
    <property type="project" value="UniProtKB-KW"/>
</dbReference>
<dbReference type="InterPro" id="IPR053188">
    <property type="entry name" value="FkbM_Methyltransferase"/>
</dbReference>
<dbReference type="InterPro" id="IPR006342">
    <property type="entry name" value="FkbM_mtfrase"/>
</dbReference>
<reference evidence="2" key="1">
    <citation type="submission" date="2022-10" db="EMBL/GenBank/DDBJ databases">
        <title>Roseovarius pelagicus sp. nov., isolated from Arctic seawater.</title>
        <authorList>
            <person name="Hong Y.W."/>
            <person name="Hwang C.Y."/>
        </authorList>
    </citation>
    <scope>NUCLEOTIDE SEQUENCE</scope>
    <source>
        <strain evidence="2">HL-MP18</strain>
    </source>
</reference>
<dbReference type="SUPFAM" id="SSF53335">
    <property type="entry name" value="S-adenosyl-L-methionine-dependent methyltransferases"/>
    <property type="match status" value="1"/>
</dbReference>
<keyword evidence="2" id="KW-0489">Methyltransferase</keyword>
<keyword evidence="3" id="KW-1185">Reference proteome</keyword>
<feature type="domain" description="Methyltransferase FkbM" evidence="1">
    <location>
        <begin position="72"/>
        <end position="227"/>
    </location>
</feature>
<gene>
    <name evidence="2" type="ORF">N7U68_16980</name>
</gene>
<sequence length="243" mass="27444">MLNRLVSRLKMRLNGLKSPALRERMYRIDVNGTPHDVQHSRFNMNWLPEAGITPTVIVDLGSFDGGDAWRMKQTFPNARVVTVEADPDRIGIVRAALAASEVEIHNFAACDQDGPVEWYTATINGETNAQGSLYQHSDAYQKRFTFVQQSEEPIKVDGKRFDTFCTEANIDKIDLLHMDIEGAELSVLRSMGAVRPKLIYLEWRENAFRGHEGTASAETLLRDMGYSLLGNLGDDRLYRHIST</sequence>
<dbReference type="GO" id="GO:0032259">
    <property type="term" value="P:methylation"/>
    <property type="evidence" value="ECO:0007669"/>
    <property type="project" value="UniProtKB-KW"/>
</dbReference>
<dbReference type="NCBIfam" id="TIGR01444">
    <property type="entry name" value="fkbM_fam"/>
    <property type="match status" value="1"/>
</dbReference>
<dbReference type="PANTHER" id="PTHR36973:SF4">
    <property type="entry name" value="NODULATION PROTEIN"/>
    <property type="match status" value="1"/>
</dbReference>
<name>A0ABY6DC49_9RHOB</name>
<organism evidence="2 3">
    <name type="scientific">Roseovarius pelagicus</name>
    <dbReference type="NCBI Taxonomy" id="2980108"/>
    <lineage>
        <taxon>Bacteria</taxon>
        <taxon>Pseudomonadati</taxon>
        <taxon>Pseudomonadota</taxon>
        <taxon>Alphaproteobacteria</taxon>
        <taxon>Rhodobacterales</taxon>
        <taxon>Roseobacteraceae</taxon>
        <taxon>Roseovarius</taxon>
    </lineage>
</organism>
<dbReference type="Gene3D" id="3.40.50.150">
    <property type="entry name" value="Vaccinia Virus protein VP39"/>
    <property type="match status" value="1"/>
</dbReference>